<accession>A0ABR1Q516</accession>
<name>A0ABR1Q516_9PEZI</name>
<evidence type="ECO:0000256" key="1">
    <source>
        <dbReference type="SAM" id="SignalP"/>
    </source>
</evidence>
<dbReference type="Proteomes" id="UP001391051">
    <property type="component" value="Unassembled WGS sequence"/>
</dbReference>
<dbReference type="GO" id="GO:0004180">
    <property type="term" value="F:carboxypeptidase activity"/>
    <property type="evidence" value="ECO:0007669"/>
    <property type="project" value="UniProtKB-KW"/>
</dbReference>
<protein>
    <submittedName>
        <fullName evidence="2">Serine carboxypeptidase S28</fullName>
    </submittedName>
</protein>
<evidence type="ECO:0000313" key="2">
    <source>
        <dbReference type="EMBL" id="KAK7947075.1"/>
    </source>
</evidence>
<keyword evidence="1" id="KW-0732">Signal</keyword>
<organism evidence="2 3">
    <name type="scientific">Apiospora aurea</name>
    <dbReference type="NCBI Taxonomy" id="335848"/>
    <lineage>
        <taxon>Eukaryota</taxon>
        <taxon>Fungi</taxon>
        <taxon>Dikarya</taxon>
        <taxon>Ascomycota</taxon>
        <taxon>Pezizomycotina</taxon>
        <taxon>Sordariomycetes</taxon>
        <taxon>Xylariomycetidae</taxon>
        <taxon>Amphisphaeriales</taxon>
        <taxon>Apiosporaceae</taxon>
        <taxon>Apiospora</taxon>
    </lineage>
</organism>
<keyword evidence="2" id="KW-0121">Carboxypeptidase</keyword>
<keyword evidence="2" id="KW-0645">Protease</keyword>
<dbReference type="RefSeq" id="XP_066697109.1">
    <property type="nucleotide sequence ID" value="XM_066847618.1"/>
</dbReference>
<proteinExistence type="predicted"/>
<reference evidence="2 3" key="1">
    <citation type="submission" date="2023-01" db="EMBL/GenBank/DDBJ databases">
        <title>Analysis of 21 Apiospora genomes using comparative genomics revels a genus with tremendous synthesis potential of carbohydrate active enzymes and secondary metabolites.</title>
        <authorList>
            <person name="Sorensen T."/>
        </authorList>
    </citation>
    <scope>NUCLEOTIDE SEQUENCE [LARGE SCALE GENOMIC DNA]</scope>
    <source>
        <strain evidence="2 3">CBS 24483</strain>
    </source>
</reference>
<keyword evidence="3" id="KW-1185">Reference proteome</keyword>
<dbReference type="Gene3D" id="3.40.50.1820">
    <property type="entry name" value="alpha/beta hydrolase"/>
    <property type="match status" value="1"/>
</dbReference>
<keyword evidence="2" id="KW-0378">Hydrolase</keyword>
<comment type="caution">
    <text evidence="2">The sequence shown here is derived from an EMBL/GenBank/DDBJ whole genome shotgun (WGS) entry which is preliminary data.</text>
</comment>
<dbReference type="InterPro" id="IPR029058">
    <property type="entry name" value="AB_hydrolase_fold"/>
</dbReference>
<evidence type="ECO:0000313" key="3">
    <source>
        <dbReference type="Proteomes" id="UP001391051"/>
    </source>
</evidence>
<dbReference type="EMBL" id="JAQQWE010000007">
    <property type="protein sequence ID" value="KAK7947075.1"/>
    <property type="molecule type" value="Genomic_DNA"/>
</dbReference>
<sequence>MRNSVFVSLFTGAAWFQAALGLFPPAPKMEPLELADNEMTSLMDVSDSMTGTGTFTQLIDHDNPDVGTFSQSFWYNATNWKGPWFPRRLKQDLSYLR</sequence>
<feature type="chain" id="PRO_5046578259" evidence="1">
    <location>
        <begin position="22"/>
        <end position="97"/>
    </location>
</feature>
<feature type="signal peptide" evidence="1">
    <location>
        <begin position="1"/>
        <end position="21"/>
    </location>
</feature>
<gene>
    <name evidence="2" type="ORF">PG986_011396</name>
</gene>
<dbReference type="GeneID" id="92080680"/>